<organism evidence="1 2">
    <name type="scientific">Mesobacillus selenatarsenatis (strain DSM 18680 / JCM 14380 / FERM P-15431 / SF-1)</name>
    <dbReference type="NCBI Taxonomy" id="1321606"/>
    <lineage>
        <taxon>Bacteria</taxon>
        <taxon>Bacillati</taxon>
        <taxon>Bacillota</taxon>
        <taxon>Bacilli</taxon>
        <taxon>Bacillales</taxon>
        <taxon>Bacillaceae</taxon>
        <taxon>Mesobacillus</taxon>
    </lineage>
</organism>
<sequence length="67" mass="7587">MGSLLAKNQIGENCVICEQMKSAGIHLYTSFICTDCESIMIKTDTSDPKYKYYVEKLRKVTKPGIYS</sequence>
<accession>A0A0A8X906</accession>
<protein>
    <submittedName>
        <fullName evidence="1">CDS_ID OB0034</fullName>
    </submittedName>
</protein>
<dbReference type="InterPro" id="IPR019700">
    <property type="entry name" value="Sigma-G_inhibitor_Gin"/>
</dbReference>
<evidence type="ECO:0000313" key="1">
    <source>
        <dbReference type="EMBL" id="GAM16410.1"/>
    </source>
</evidence>
<comment type="caution">
    <text evidence="1">The sequence shown here is derived from an EMBL/GenBank/DDBJ whole genome shotgun (WGS) entry which is preliminary data.</text>
</comment>
<reference evidence="1 2" key="1">
    <citation type="submission" date="2013-06" db="EMBL/GenBank/DDBJ databases">
        <title>Whole genome shotgun sequence of Bacillus selenatarsenatis SF-1.</title>
        <authorList>
            <person name="Kuroda M."/>
            <person name="Sei K."/>
            <person name="Yamashita M."/>
            <person name="Ike M."/>
        </authorList>
    </citation>
    <scope>NUCLEOTIDE SEQUENCE [LARGE SCALE GENOMIC DNA]</scope>
    <source>
        <strain evidence="1 2">SF-1</strain>
    </source>
</reference>
<dbReference type="Pfam" id="PF10764">
    <property type="entry name" value="Gin"/>
    <property type="match status" value="1"/>
</dbReference>
<dbReference type="Proteomes" id="UP000031014">
    <property type="component" value="Unassembled WGS sequence"/>
</dbReference>
<dbReference type="AlphaFoldDB" id="A0A0A8X906"/>
<gene>
    <name evidence="1" type="ORF">SAMD00020551_4600</name>
</gene>
<dbReference type="OrthoDB" id="2886653at2"/>
<dbReference type="EMBL" id="BASE01000121">
    <property type="protein sequence ID" value="GAM16410.1"/>
    <property type="molecule type" value="Genomic_DNA"/>
</dbReference>
<dbReference type="STRING" id="1321606.SAMD00020551_4600"/>
<name>A0A0A8X906_MESS1</name>
<keyword evidence="2" id="KW-1185">Reference proteome</keyword>
<proteinExistence type="predicted"/>
<evidence type="ECO:0000313" key="2">
    <source>
        <dbReference type="Proteomes" id="UP000031014"/>
    </source>
</evidence>